<organism evidence="2 3">
    <name type="scientific">Granulicella cerasi</name>
    <dbReference type="NCBI Taxonomy" id="741063"/>
    <lineage>
        <taxon>Bacteria</taxon>
        <taxon>Pseudomonadati</taxon>
        <taxon>Acidobacteriota</taxon>
        <taxon>Terriglobia</taxon>
        <taxon>Terriglobales</taxon>
        <taxon>Acidobacteriaceae</taxon>
        <taxon>Granulicella</taxon>
    </lineage>
</organism>
<feature type="transmembrane region" description="Helical" evidence="1">
    <location>
        <begin position="7"/>
        <end position="29"/>
    </location>
</feature>
<evidence type="ECO:0000313" key="3">
    <source>
        <dbReference type="Proteomes" id="UP001596391"/>
    </source>
</evidence>
<dbReference type="RefSeq" id="WP_390236218.1">
    <property type="nucleotide sequence ID" value="NZ_JBHSWI010000001.1"/>
</dbReference>
<keyword evidence="1" id="KW-1133">Transmembrane helix</keyword>
<comment type="caution">
    <text evidence="2">The sequence shown here is derived from an EMBL/GenBank/DDBJ whole genome shotgun (WGS) entry which is preliminary data.</text>
</comment>
<evidence type="ECO:0008006" key="4">
    <source>
        <dbReference type="Google" id="ProtNLM"/>
    </source>
</evidence>
<reference evidence="3" key="1">
    <citation type="journal article" date="2019" name="Int. J. Syst. Evol. Microbiol.">
        <title>The Global Catalogue of Microorganisms (GCM) 10K type strain sequencing project: providing services to taxonomists for standard genome sequencing and annotation.</title>
        <authorList>
            <consortium name="The Broad Institute Genomics Platform"/>
            <consortium name="The Broad Institute Genome Sequencing Center for Infectious Disease"/>
            <person name="Wu L."/>
            <person name="Ma J."/>
        </authorList>
    </citation>
    <scope>NUCLEOTIDE SEQUENCE [LARGE SCALE GENOMIC DNA]</scope>
    <source>
        <strain evidence="3">CGMCC 1.16026</strain>
    </source>
</reference>
<gene>
    <name evidence="2" type="ORF">ACFQBQ_17635</name>
</gene>
<evidence type="ECO:0000313" key="2">
    <source>
        <dbReference type="EMBL" id="MFC6647360.1"/>
    </source>
</evidence>
<protein>
    <recommendedName>
        <fullName evidence="4">CPBP family intramembrane metalloprotease</fullName>
    </recommendedName>
</protein>
<dbReference type="Proteomes" id="UP001596391">
    <property type="component" value="Unassembled WGS sequence"/>
</dbReference>
<evidence type="ECO:0000256" key="1">
    <source>
        <dbReference type="SAM" id="Phobius"/>
    </source>
</evidence>
<keyword evidence="1" id="KW-0472">Membrane</keyword>
<keyword evidence="3" id="KW-1185">Reference proteome</keyword>
<sequence>MRIRTHSVAAAVIVHAAYDMLLFCEMAFATGGFQHLDKLN</sequence>
<accession>A0ABW1ZG22</accession>
<keyword evidence="1" id="KW-0812">Transmembrane</keyword>
<name>A0ABW1ZG22_9BACT</name>
<dbReference type="EMBL" id="JBHSWI010000001">
    <property type="protein sequence ID" value="MFC6647360.1"/>
    <property type="molecule type" value="Genomic_DNA"/>
</dbReference>
<proteinExistence type="predicted"/>